<keyword evidence="4" id="KW-1003">Cell membrane</keyword>
<dbReference type="AlphaFoldDB" id="A0A382AFC2"/>
<dbReference type="NCBIfam" id="TIGR01402">
    <property type="entry name" value="fliQ"/>
    <property type="match status" value="1"/>
</dbReference>
<evidence type="ECO:0000256" key="7">
    <source>
        <dbReference type="ARBA" id="ARBA00023136"/>
    </source>
</evidence>
<keyword evidence="5 9" id="KW-0812">Transmembrane</keyword>
<evidence type="ECO:0000256" key="5">
    <source>
        <dbReference type="ARBA" id="ARBA00022692"/>
    </source>
</evidence>
<dbReference type="GO" id="GO:0009425">
    <property type="term" value="C:bacterial-type flagellum basal body"/>
    <property type="evidence" value="ECO:0007669"/>
    <property type="project" value="UniProtKB-SubCell"/>
</dbReference>
<name>A0A382AFC2_9ZZZZ</name>
<evidence type="ECO:0000256" key="2">
    <source>
        <dbReference type="ARBA" id="ARBA00004651"/>
    </source>
</evidence>
<gene>
    <name evidence="10" type="ORF">METZ01_LOCUS153062</name>
</gene>
<evidence type="ECO:0000313" key="10">
    <source>
        <dbReference type="EMBL" id="SVB00208.1"/>
    </source>
</evidence>
<dbReference type="GO" id="GO:0005886">
    <property type="term" value="C:plasma membrane"/>
    <property type="evidence" value="ECO:0007669"/>
    <property type="project" value="UniProtKB-SubCell"/>
</dbReference>
<dbReference type="InterPro" id="IPR006305">
    <property type="entry name" value="FliQ"/>
</dbReference>
<dbReference type="PANTHER" id="PTHR34040">
    <property type="entry name" value="FLAGELLAR BIOSYNTHETIC PROTEIN FLIQ"/>
    <property type="match status" value="1"/>
</dbReference>
<keyword evidence="8" id="KW-0975">Bacterial flagellum</keyword>
<protein>
    <recommendedName>
        <fullName evidence="3">Flagellar biosynthetic protein FliQ</fullName>
    </recommendedName>
</protein>
<dbReference type="PANTHER" id="PTHR34040:SF2">
    <property type="entry name" value="FLAGELLAR BIOSYNTHETIC PROTEIN FLIQ"/>
    <property type="match status" value="1"/>
</dbReference>
<feature type="transmembrane region" description="Helical" evidence="9">
    <location>
        <begin position="51"/>
        <end position="70"/>
    </location>
</feature>
<dbReference type="GO" id="GO:0044780">
    <property type="term" value="P:bacterial-type flagellum assembly"/>
    <property type="evidence" value="ECO:0007669"/>
    <property type="project" value="InterPro"/>
</dbReference>
<proteinExistence type="predicted"/>
<dbReference type="Pfam" id="PF01313">
    <property type="entry name" value="Bac_export_3"/>
    <property type="match status" value="1"/>
</dbReference>
<evidence type="ECO:0000256" key="8">
    <source>
        <dbReference type="ARBA" id="ARBA00023143"/>
    </source>
</evidence>
<comment type="subcellular location">
    <subcellularLocation>
        <location evidence="1">Bacterial flagellum basal body</location>
    </subcellularLocation>
    <subcellularLocation>
        <location evidence="2">Cell membrane</location>
        <topology evidence="2">Multi-pass membrane protein</topology>
    </subcellularLocation>
</comment>
<evidence type="ECO:0000256" key="6">
    <source>
        <dbReference type="ARBA" id="ARBA00022989"/>
    </source>
</evidence>
<dbReference type="PIRSF" id="PIRSF004669">
    <property type="entry name" value="FliQ"/>
    <property type="match status" value="1"/>
</dbReference>
<feature type="transmembrane region" description="Helical" evidence="9">
    <location>
        <begin position="16"/>
        <end position="39"/>
    </location>
</feature>
<reference evidence="10" key="1">
    <citation type="submission" date="2018-05" db="EMBL/GenBank/DDBJ databases">
        <authorList>
            <person name="Lanie J.A."/>
            <person name="Ng W.-L."/>
            <person name="Kazmierczak K.M."/>
            <person name="Andrzejewski T.M."/>
            <person name="Davidsen T.M."/>
            <person name="Wayne K.J."/>
            <person name="Tettelin H."/>
            <person name="Glass J.I."/>
            <person name="Rusch D."/>
            <person name="Podicherti R."/>
            <person name="Tsui H.-C.T."/>
            <person name="Winkler M.E."/>
        </authorList>
    </citation>
    <scope>NUCLEOTIDE SEQUENCE</scope>
</reference>
<accession>A0A382AFC2</accession>
<evidence type="ECO:0000256" key="3">
    <source>
        <dbReference type="ARBA" id="ARBA00021718"/>
    </source>
</evidence>
<dbReference type="GO" id="GO:0009306">
    <property type="term" value="P:protein secretion"/>
    <property type="evidence" value="ECO:0007669"/>
    <property type="project" value="InterPro"/>
</dbReference>
<evidence type="ECO:0000256" key="9">
    <source>
        <dbReference type="SAM" id="Phobius"/>
    </source>
</evidence>
<organism evidence="10">
    <name type="scientific">marine metagenome</name>
    <dbReference type="NCBI Taxonomy" id="408172"/>
    <lineage>
        <taxon>unclassified sequences</taxon>
        <taxon>metagenomes</taxon>
        <taxon>ecological metagenomes</taxon>
    </lineage>
</organism>
<keyword evidence="6 9" id="KW-1133">Transmembrane helix</keyword>
<dbReference type="PRINTS" id="PR00952">
    <property type="entry name" value="TYPE3IMQPROT"/>
</dbReference>
<evidence type="ECO:0000256" key="4">
    <source>
        <dbReference type="ARBA" id="ARBA00022475"/>
    </source>
</evidence>
<dbReference type="InterPro" id="IPR002191">
    <property type="entry name" value="Bac_export_3"/>
</dbReference>
<keyword evidence="7 9" id="KW-0472">Membrane</keyword>
<dbReference type="EMBL" id="UINC01025150">
    <property type="protein sequence ID" value="SVB00208.1"/>
    <property type="molecule type" value="Genomic_DNA"/>
</dbReference>
<evidence type="ECO:0000256" key="1">
    <source>
        <dbReference type="ARBA" id="ARBA00004117"/>
    </source>
</evidence>
<sequence length="89" mass="9991">MSPEAAIYVIRQAFQLMFMLAGPVLVSGLVIGLIVSVFQAATQIQEMTLTFIPKLIAVGLVLTLLFPWMLKLMHGFTRDLIINFYSFLQ</sequence>